<dbReference type="GO" id="GO:0005777">
    <property type="term" value="C:peroxisome"/>
    <property type="evidence" value="ECO:0007669"/>
    <property type="project" value="EnsemblFungi"/>
</dbReference>
<dbReference type="Proteomes" id="UP000000267">
    <property type="component" value="Unassembled WGS sequence"/>
</dbReference>
<keyword evidence="4" id="KW-1185">Reference proteome</keyword>
<dbReference type="SMART" id="SM00332">
    <property type="entry name" value="PP2Cc"/>
    <property type="match status" value="1"/>
</dbReference>
<evidence type="ECO:0000259" key="2">
    <source>
        <dbReference type="PROSITE" id="PS51746"/>
    </source>
</evidence>
<evidence type="ECO:0000313" key="4">
    <source>
        <dbReference type="Proteomes" id="UP000000267"/>
    </source>
</evidence>
<dbReference type="GO" id="GO:0004741">
    <property type="term" value="F:[pyruvate dehydrogenase (acetyl-transferring)]-phosphatase activity"/>
    <property type="evidence" value="ECO:0007669"/>
    <property type="project" value="EnsemblFungi"/>
</dbReference>
<protein>
    <recommendedName>
        <fullName evidence="2">PPM-type phosphatase domain-containing protein</fullName>
    </recommendedName>
</protein>
<dbReference type="InterPro" id="IPR001932">
    <property type="entry name" value="PPM-type_phosphatase-like_dom"/>
</dbReference>
<feature type="non-terminal residue" evidence="3">
    <location>
        <position position="434"/>
    </location>
</feature>
<dbReference type="PROSITE" id="PS51746">
    <property type="entry name" value="PPM_2"/>
    <property type="match status" value="1"/>
</dbReference>
<dbReference type="SUPFAM" id="SSF81606">
    <property type="entry name" value="PP2C-like"/>
    <property type="match status" value="1"/>
</dbReference>
<dbReference type="STRING" id="436907.A7TR72"/>
<dbReference type="HOGENOM" id="CLU_021928_3_2_1"/>
<dbReference type="RefSeq" id="XP_001643098.1">
    <property type="nucleotide sequence ID" value="XM_001643048.2"/>
</dbReference>
<sequence length="434" mass="48526">MPSFQEAIVLRRTLSKCLSKKNLNQLLTRTYITHSGKNSNTAAKDNKNNNNHHRNRKIANSNVALISSGLLLLSYYYSSLDNLVSLDTVKSIRQFSSSSMNEKEQGKDSILLLSDNEVNTKLRNLQESISVNRGNGILRYDTSQLPSNHPIEDNHVEQIITIPRKTLNMDSKPAPDKILVTTPTASVDDDDLYFFGIFDGHSGPFTSAKLTSELVKYVAAQLNNLYEGSSDAINFSDKLEIAIKNGFIQLDHDIVNGSLSNLIRDPTKENMLKSLPAISGSCALLSVYNSIDSTLKVAVTGDSRALICKKEADGDWTVKSLSTDQTGDNQQEVERIKKEHPDEPNVIRNGRVLGSLQPSRAFGDYRYKVKEIDGKSLSELPEHVKIYFRKEPRFFLTPPYVTARPENTTSKVDPESKFMVLASDGLFELYLMKK</sequence>
<evidence type="ECO:0000256" key="1">
    <source>
        <dbReference type="SAM" id="MobiDB-lite"/>
    </source>
</evidence>
<name>A7TR72_VANPO</name>
<organism evidence="4">
    <name type="scientific">Vanderwaltozyma polyspora (strain ATCC 22028 / DSM 70294 / BCRC 21397 / CBS 2163 / NBRC 10782 / NRRL Y-8283 / UCD 57-17)</name>
    <name type="common">Kluyveromyces polysporus</name>
    <dbReference type="NCBI Taxonomy" id="436907"/>
    <lineage>
        <taxon>Eukaryota</taxon>
        <taxon>Fungi</taxon>
        <taxon>Dikarya</taxon>
        <taxon>Ascomycota</taxon>
        <taxon>Saccharomycotina</taxon>
        <taxon>Saccharomycetes</taxon>
        <taxon>Saccharomycetales</taxon>
        <taxon>Saccharomycetaceae</taxon>
        <taxon>Vanderwaltozyma</taxon>
    </lineage>
</organism>
<dbReference type="GeneID" id="5543302"/>
<feature type="domain" description="PPM-type phosphatase" evidence="2">
    <location>
        <begin position="166"/>
        <end position="434"/>
    </location>
</feature>
<dbReference type="OrthoDB" id="420076at2759"/>
<dbReference type="InParanoid" id="A7TR72"/>
<dbReference type="InterPro" id="IPR036457">
    <property type="entry name" value="PPM-type-like_dom_sf"/>
</dbReference>
<dbReference type="eggNOG" id="KOG0700">
    <property type="taxonomic scope" value="Eukaryota"/>
</dbReference>
<accession>A7TR72</accession>
<dbReference type="EMBL" id="DS480471">
    <property type="protein sequence ID" value="EDO15240.1"/>
    <property type="molecule type" value="Genomic_DNA"/>
</dbReference>
<gene>
    <name evidence="3" type="ORF">Kpol_1029p14</name>
</gene>
<dbReference type="InterPro" id="IPR015655">
    <property type="entry name" value="PP2C"/>
</dbReference>
<reference evidence="3 4" key="1">
    <citation type="journal article" date="2007" name="Proc. Natl. Acad. Sci. U.S.A.">
        <title>Independent sorting-out of thousands of duplicated gene pairs in two yeast species descended from a whole-genome duplication.</title>
        <authorList>
            <person name="Scannell D.R."/>
            <person name="Frank A.C."/>
            <person name="Conant G.C."/>
            <person name="Byrne K.P."/>
            <person name="Woolfit M."/>
            <person name="Wolfe K.H."/>
        </authorList>
    </citation>
    <scope>NUCLEOTIDE SEQUENCE [LARGE SCALE GENOMIC DNA]</scope>
    <source>
        <strain evidence="4">ATCC 22028 / DSM 70294 / BCRC 21397 / CBS 2163 / NBRC 10782 / NRRL Y-8283 / UCD 57-17</strain>
    </source>
</reference>
<dbReference type="PANTHER" id="PTHR13832">
    <property type="entry name" value="PROTEIN PHOSPHATASE 2C"/>
    <property type="match status" value="1"/>
</dbReference>
<dbReference type="KEGG" id="vpo:Kpol_1029p14"/>
<evidence type="ECO:0000313" key="3">
    <source>
        <dbReference type="EMBL" id="EDO15240.1"/>
    </source>
</evidence>
<dbReference type="PANTHER" id="PTHR13832:SF792">
    <property type="entry name" value="GM14286P"/>
    <property type="match status" value="1"/>
</dbReference>
<dbReference type="Gene3D" id="3.60.40.10">
    <property type="entry name" value="PPM-type phosphatase domain"/>
    <property type="match status" value="1"/>
</dbReference>
<dbReference type="CDD" id="cd00143">
    <property type="entry name" value="PP2Cc"/>
    <property type="match status" value="1"/>
</dbReference>
<dbReference type="FunCoup" id="A7TR72">
    <property type="interactions" value="609"/>
</dbReference>
<dbReference type="AlphaFoldDB" id="A7TR72"/>
<dbReference type="GO" id="GO:0005758">
    <property type="term" value="C:mitochondrial intermembrane space"/>
    <property type="evidence" value="ECO:0007669"/>
    <property type="project" value="EnsemblFungi"/>
</dbReference>
<proteinExistence type="predicted"/>
<dbReference type="Pfam" id="PF00481">
    <property type="entry name" value="PP2C"/>
    <property type="match status" value="1"/>
</dbReference>
<feature type="region of interest" description="Disordered" evidence="1">
    <location>
        <begin position="36"/>
        <end position="56"/>
    </location>
</feature>